<reference evidence="6" key="2">
    <citation type="journal article" date="2014" name="ISME J.">
        <title>Microbial stratification in low pH oxic and suboxic macroscopic growths along an acid mine drainage.</title>
        <authorList>
            <person name="Mendez-Garcia C."/>
            <person name="Mesa V."/>
            <person name="Sprenger R.R."/>
            <person name="Richter M."/>
            <person name="Diez M.S."/>
            <person name="Solano J."/>
            <person name="Bargiela R."/>
            <person name="Golyshina O.V."/>
            <person name="Manteca A."/>
            <person name="Ramos J.L."/>
            <person name="Gallego J.R."/>
            <person name="Llorente I."/>
            <person name="Martins Dos Santos V.A."/>
            <person name="Jensen O.N."/>
            <person name="Pelaez A.I."/>
            <person name="Sanchez J."/>
            <person name="Ferrer M."/>
        </authorList>
    </citation>
    <scope>NUCLEOTIDE SEQUENCE</scope>
</reference>
<reference evidence="6" key="1">
    <citation type="submission" date="2013-08" db="EMBL/GenBank/DDBJ databases">
        <authorList>
            <person name="Mendez C."/>
            <person name="Richter M."/>
            <person name="Ferrer M."/>
            <person name="Sanchez J."/>
        </authorList>
    </citation>
    <scope>NUCLEOTIDE SEQUENCE</scope>
</reference>
<dbReference type="GO" id="GO:0003723">
    <property type="term" value="F:RNA binding"/>
    <property type="evidence" value="ECO:0007669"/>
    <property type="project" value="InterPro"/>
</dbReference>
<dbReference type="PANTHER" id="PTHR42786">
    <property type="entry name" value="TRNA/RRNA METHYLTRANSFERASE"/>
    <property type="match status" value="1"/>
</dbReference>
<dbReference type="InterPro" id="IPR004384">
    <property type="entry name" value="RNA_MeTrfase_TrmJ/LasT"/>
</dbReference>
<dbReference type="InterPro" id="IPR029026">
    <property type="entry name" value="tRNA_m1G_MTases_N"/>
</dbReference>
<dbReference type="GO" id="GO:0005829">
    <property type="term" value="C:cytosol"/>
    <property type="evidence" value="ECO:0007669"/>
    <property type="project" value="TreeGrafter"/>
</dbReference>
<dbReference type="GO" id="GO:0002128">
    <property type="term" value="P:tRNA nucleoside ribose methylation"/>
    <property type="evidence" value="ECO:0007669"/>
    <property type="project" value="TreeGrafter"/>
</dbReference>
<evidence type="ECO:0000259" key="5">
    <source>
        <dbReference type="Pfam" id="PF00588"/>
    </source>
</evidence>
<dbReference type="GO" id="GO:0008173">
    <property type="term" value="F:RNA methyltransferase activity"/>
    <property type="evidence" value="ECO:0007669"/>
    <property type="project" value="InterPro"/>
</dbReference>
<evidence type="ECO:0000256" key="2">
    <source>
        <dbReference type="ARBA" id="ARBA00022603"/>
    </source>
</evidence>
<evidence type="ECO:0000256" key="4">
    <source>
        <dbReference type="ARBA" id="ARBA00022691"/>
    </source>
</evidence>
<dbReference type="Pfam" id="PF00588">
    <property type="entry name" value="SpoU_methylase"/>
    <property type="match status" value="1"/>
</dbReference>
<sequence length="143" mass="15907">AAVLFGSERTGLTNEQLEAAHLLVRIPASDAYPSLNLAMAVQLVAYELFRARGLDTEPVPEAGSLADPAELTRLYEHFATVLEEVDFRDRTQSGTHLMARIRRLFQRAELDRNEVNILRGFLSAVQGRRRHAGEGNPPQARGE</sequence>
<organism evidence="6">
    <name type="scientific">mine drainage metagenome</name>
    <dbReference type="NCBI Taxonomy" id="410659"/>
    <lineage>
        <taxon>unclassified sequences</taxon>
        <taxon>metagenomes</taxon>
        <taxon>ecological metagenomes</taxon>
    </lineage>
</organism>
<feature type="non-terminal residue" evidence="6">
    <location>
        <position position="1"/>
    </location>
</feature>
<dbReference type="Gene3D" id="1.10.8.590">
    <property type="match status" value="1"/>
</dbReference>
<dbReference type="SUPFAM" id="SSF75217">
    <property type="entry name" value="alpha/beta knot"/>
    <property type="match status" value="1"/>
</dbReference>
<evidence type="ECO:0000313" key="6">
    <source>
        <dbReference type="EMBL" id="EQD60953.1"/>
    </source>
</evidence>
<evidence type="ECO:0000256" key="1">
    <source>
        <dbReference type="ARBA" id="ARBA00007228"/>
    </source>
</evidence>
<evidence type="ECO:0000256" key="3">
    <source>
        <dbReference type="ARBA" id="ARBA00022679"/>
    </source>
</evidence>
<dbReference type="InterPro" id="IPR001537">
    <property type="entry name" value="SpoU_MeTrfase"/>
</dbReference>
<comment type="similarity">
    <text evidence="1">Belongs to the class IV-like SAM-binding methyltransferase superfamily. RNA methyltransferase TrmH family.</text>
</comment>
<dbReference type="AlphaFoldDB" id="T1AX34"/>
<feature type="domain" description="tRNA/rRNA methyltransferase SpoU type" evidence="5">
    <location>
        <begin position="2"/>
        <end position="46"/>
    </location>
</feature>
<name>T1AX34_9ZZZZ</name>
<dbReference type="Gene3D" id="3.40.1280.10">
    <property type="match status" value="1"/>
</dbReference>
<proteinExistence type="inferred from homology"/>
<dbReference type="PANTHER" id="PTHR42786:SF2">
    <property type="entry name" value="TRNA (CYTIDINE_URIDINE-2'-O-)-METHYLTRANSFERASE TRMJ"/>
    <property type="match status" value="1"/>
</dbReference>
<dbReference type="EMBL" id="AUZZ01002287">
    <property type="protein sequence ID" value="EQD60953.1"/>
    <property type="molecule type" value="Genomic_DNA"/>
</dbReference>
<dbReference type="InterPro" id="IPR029028">
    <property type="entry name" value="Alpha/beta_knot_MTases"/>
</dbReference>
<comment type="caution">
    <text evidence="6">The sequence shown here is derived from an EMBL/GenBank/DDBJ whole genome shotgun (WGS) entry which is preliminary data.</text>
</comment>
<accession>T1AX34</accession>
<protein>
    <submittedName>
        <fullName evidence="6">RNA methyltransferase, TrmH family, group 1</fullName>
    </submittedName>
</protein>
<keyword evidence="3 6" id="KW-0808">Transferase</keyword>
<keyword evidence="4" id="KW-0949">S-adenosyl-L-methionine</keyword>
<keyword evidence="2 6" id="KW-0489">Methyltransferase</keyword>
<gene>
    <name evidence="6" type="ORF">B2A_03418</name>
</gene>